<dbReference type="OrthoDB" id="10261563at2759"/>
<dbReference type="Proteomes" id="UP000518752">
    <property type="component" value="Unassembled WGS sequence"/>
</dbReference>
<dbReference type="AlphaFoldDB" id="A0A8H5MH55"/>
<feature type="domain" description="WKF" evidence="2">
    <location>
        <begin position="126"/>
        <end position="184"/>
    </location>
</feature>
<organism evidence="3 4">
    <name type="scientific">Collybiopsis confluens</name>
    <dbReference type="NCBI Taxonomy" id="2823264"/>
    <lineage>
        <taxon>Eukaryota</taxon>
        <taxon>Fungi</taxon>
        <taxon>Dikarya</taxon>
        <taxon>Basidiomycota</taxon>
        <taxon>Agaricomycotina</taxon>
        <taxon>Agaricomycetes</taxon>
        <taxon>Agaricomycetidae</taxon>
        <taxon>Agaricales</taxon>
        <taxon>Marasmiineae</taxon>
        <taxon>Omphalotaceae</taxon>
        <taxon>Collybiopsis</taxon>
    </lineage>
</organism>
<evidence type="ECO:0000313" key="4">
    <source>
        <dbReference type="Proteomes" id="UP000518752"/>
    </source>
</evidence>
<protein>
    <recommendedName>
        <fullName evidence="2">WKF domain-containing protein</fullName>
    </recommendedName>
</protein>
<feature type="compositionally biased region" description="Basic residues" evidence="1">
    <location>
        <begin position="7"/>
        <end position="20"/>
    </location>
</feature>
<feature type="compositionally biased region" description="Basic and acidic residues" evidence="1">
    <location>
        <begin position="21"/>
        <end position="32"/>
    </location>
</feature>
<evidence type="ECO:0000256" key="1">
    <source>
        <dbReference type="SAM" id="MobiDB-lite"/>
    </source>
</evidence>
<dbReference type="PANTHER" id="PTHR22306:SF2">
    <property type="entry name" value="CHROMOSOME 7 OPEN READING FRAME 50"/>
    <property type="match status" value="1"/>
</dbReference>
<dbReference type="PANTHER" id="PTHR22306">
    <property type="entry name" value="CHROMOSOME 7 OPEN READING FRAME 50"/>
    <property type="match status" value="1"/>
</dbReference>
<dbReference type="EMBL" id="JAACJN010000001">
    <property type="protein sequence ID" value="KAF5393564.1"/>
    <property type="molecule type" value="Genomic_DNA"/>
</dbReference>
<sequence length="233" mass="26622">MEDKRMRKDKKERKERKEKKAKAEDEGEKEQQMDLNEEAEGARKKDKKLKKPIASVKAESRAQLSEDAVPVEGKERKKKRKRDEEVEPVDVEPKKKKNSKNKTGLTDPEDEPSLSDQARKALLYAFQQFRKPSAWKFQKARQNWIIRNVWSPENIPDSQMPLVLKYLSGVQGNIREALTKTCDSIIKEASRELASNAKEPDKTEANAAIQPDKSKKVLRAEVLLATLKGGDGQ</sequence>
<accession>A0A8H5MH55</accession>
<name>A0A8H5MH55_9AGAR</name>
<keyword evidence="4" id="KW-1185">Reference proteome</keyword>
<evidence type="ECO:0000313" key="3">
    <source>
        <dbReference type="EMBL" id="KAF5393564.1"/>
    </source>
</evidence>
<dbReference type="Pfam" id="PF10180">
    <property type="entry name" value="WKF"/>
    <property type="match status" value="1"/>
</dbReference>
<reference evidence="3 4" key="1">
    <citation type="journal article" date="2020" name="ISME J.">
        <title>Uncovering the hidden diversity of litter-decomposition mechanisms in mushroom-forming fungi.</title>
        <authorList>
            <person name="Floudas D."/>
            <person name="Bentzer J."/>
            <person name="Ahren D."/>
            <person name="Johansson T."/>
            <person name="Persson P."/>
            <person name="Tunlid A."/>
        </authorList>
    </citation>
    <scope>NUCLEOTIDE SEQUENCE [LARGE SCALE GENOMIC DNA]</scope>
    <source>
        <strain evidence="3 4">CBS 406.79</strain>
    </source>
</reference>
<feature type="region of interest" description="Disordered" evidence="1">
    <location>
        <begin position="1"/>
        <end position="116"/>
    </location>
</feature>
<proteinExistence type="predicted"/>
<comment type="caution">
    <text evidence="3">The sequence shown here is derived from an EMBL/GenBank/DDBJ whole genome shotgun (WGS) entry which is preliminary data.</text>
</comment>
<gene>
    <name evidence="3" type="ORF">D9757_000236</name>
</gene>
<evidence type="ECO:0000259" key="2">
    <source>
        <dbReference type="Pfam" id="PF10180"/>
    </source>
</evidence>
<dbReference type="InterPro" id="IPR019327">
    <property type="entry name" value="WKF"/>
</dbReference>